<keyword evidence="6" id="KW-0658">Purine biosynthesis</keyword>
<evidence type="ECO:0000256" key="8">
    <source>
        <dbReference type="ARBA" id="ARBA00030409"/>
    </source>
</evidence>
<dbReference type="AlphaFoldDB" id="A0AAD7F4X3"/>
<dbReference type="EC" id="6.3.2.6" evidence="2"/>
<dbReference type="PANTHER" id="PTHR43700:SF1">
    <property type="entry name" value="PHOSPHORIBOSYLAMINOIMIDAZOLE-SUCCINOCARBOXAMIDE SYNTHASE"/>
    <property type="match status" value="1"/>
</dbReference>
<keyword evidence="7" id="KW-0067">ATP-binding</keyword>
<feature type="domain" description="SAICAR synthetase/ADE2 N-terminal" evidence="9">
    <location>
        <begin position="45"/>
        <end position="105"/>
    </location>
</feature>
<evidence type="ECO:0000256" key="5">
    <source>
        <dbReference type="ARBA" id="ARBA00022741"/>
    </source>
</evidence>
<protein>
    <recommendedName>
        <fullName evidence="3">Phosphoribosylaminoimidazole-succinocarboxamide synthase</fullName>
        <ecNumber evidence="2">6.3.2.6</ecNumber>
    </recommendedName>
    <alternativeName>
        <fullName evidence="8">SAICAR synthetase</fullName>
    </alternativeName>
</protein>
<evidence type="ECO:0000313" key="11">
    <source>
        <dbReference type="Proteomes" id="UP001218218"/>
    </source>
</evidence>
<comment type="pathway">
    <text evidence="1">Purine metabolism; IMP biosynthesis via de novo pathway; 5-amino-1-(5-phospho-D-ribosyl)imidazole-4-carboxamide from 5-amino-1-(5-phospho-D-ribosyl)imidazole-4-carboxylate: step 1/2.</text>
</comment>
<sequence>MMLFSQMLNPRQRRAFDRNFTLLVRQARAHHPKPFHHSGHRRDACRTHEYKAQLEGRAMLVRKAQVVPLEAIVRGYLTGSAWAEYQKSGTVHGISLPAGLRESERRCSRRPTRPTSALTTRISRCVHPLITLLQFNGNFGRGAHRRRALRPDQHGSARAVHRRLGTRARARAYPRGHQVRVWPRPGLW</sequence>
<dbReference type="GO" id="GO:0006189">
    <property type="term" value="P:'de novo' IMP biosynthetic process"/>
    <property type="evidence" value="ECO:0007669"/>
    <property type="project" value="TreeGrafter"/>
</dbReference>
<dbReference type="PROSITE" id="PS01057">
    <property type="entry name" value="SAICAR_SYNTHETASE_1"/>
    <property type="match status" value="1"/>
</dbReference>
<dbReference type="PANTHER" id="PTHR43700">
    <property type="entry name" value="PHOSPHORIBOSYLAMINOIMIDAZOLE-SUCCINOCARBOXAMIDE SYNTHASE"/>
    <property type="match status" value="1"/>
</dbReference>
<evidence type="ECO:0000256" key="7">
    <source>
        <dbReference type="ARBA" id="ARBA00022840"/>
    </source>
</evidence>
<comment type="caution">
    <text evidence="10">The sequence shown here is derived from an EMBL/GenBank/DDBJ whole genome shotgun (WGS) entry which is preliminary data.</text>
</comment>
<dbReference type="EMBL" id="JARIHO010000001">
    <property type="protein sequence ID" value="KAJ7368769.1"/>
    <property type="molecule type" value="Genomic_DNA"/>
</dbReference>
<evidence type="ECO:0000256" key="6">
    <source>
        <dbReference type="ARBA" id="ARBA00022755"/>
    </source>
</evidence>
<accession>A0AAD7F4X3</accession>
<evidence type="ECO:0000313" key="10">
    <source>
        <dbReference type="EMBL" id="KAJ7368769.1"/>
    </source>
</evidence>
<dbReference type="GO" id="GO:0004639">
    <property type="term" value="F:phosphoribosylaminoimidazolesuccinocarboxamide synthase activity"/>
    <property type="evidence" value="ECO:0007669"/>
    <property type="project" value="UniProtKB-EC"/>
</dbReference>
<keyword evidence="11" id="KW-1185">Reference proteome</keyword>
<evidence type="ECO:0000259" key="9">
    <source>
        <dbReference type="Pfam" id="PF01259"/>
    </source>
</evidence>
<dbReference type="Gene3D" id="3.30.200.20">
    <property type="entry name" value="Phosphorylase Kinase, domain 1"/>
    <property type="match status" value="1"/>
</dbReference>
<dbReference type="Pfam" id="PF01259">
    <property type="entry name" value="SAICAR_synt"/>
    <property type="match status" value="1"/>
</dbReference>
<proteinExistence type="predicted"/>
<evidence type="ECO:0000256" key="4">
    <source>
        <dbReference type="ARBA" id="ARBA00022598"/>
    </source>
</evidence>
<dbReference type="GO" id="GO:0005524">
    <property type="term" value="F:ATP binding"/>
    <property type="evidence" value="ECO:0007669"/>
    <property type="project" value="UniProtKB-KW"/>
</dbReference>
<evidence type="ECO:0000256" key="3">
    <source>
        <dbReference type="ARBA" id="ARBA00016460"/>
    </source>
</evidence>
<dbReference type="SUPFAM" id="SSF56104">
    <property type="entry name" value="SAICAR synthase-like"/>
    <property type="match status" value="1"/>
</dbReference>
<keyword evidence="4" id="KW-0436">Ligase</keyword>
<dbReference type="InterPro" id="IPR028923">
    <property type="entry name" value="SAICAR_synt/ADE2_N"/>
</dbReference>
<organism evidence="10 11">
    <name type="scientific">Mycena albidolilacea</name>
    <dbReference type="NCBI Taxonomy" id="1033008"/>
    <lineage>
        <taxon>Eukaryota</taxon>
        <taxon>Fungi</taxon>
        <taxon>Dikarya</taxon>
        <taxon>Basidiomycota</taxon>
        <taxon>Agaricomycotina</taxon>
        <taxon>Agaricomycetes</taxon>
        <taxon>Agaricomycetidae</taxon>
        <taxon>Agaricales</taxon>
        <taxon>Marasmiineae</taxon>
        <taxon>Mycenaceae</taxon>
        <taxon>Mycena</taxon>
    </lineage>
</organism>
<dbReference type="Proteomes" id="UP001218218">
    <property type="component" value="Unassembled WGS sequence"/>
</dbReference>
<evidence type="ECO:0000256" key="2">
    <source>
        <dbReference type="ARBA" id="ARBA00012217"/>
    </source>
</evidence>
<reference evidence="10" key="1">
    <citation type="submission" date="2023-03" db="EMBL/GenBank/DDBJ databases">
        <title>Massive genome expansion in bonnet fungi (Mycena s.s.) driven by repeated elements and novel gene families across ecological guilds.</title>
        <authorList>
            <consortium name="Lawrence Berkeley National Laboratory"/>
            <person name="Harder C.B."/>
            <person name="Miyauchi S."/>
            <person name="Viragh M."/>
            <person name="Kuo A."/>
            <person name="Thoen E."/>
            <person name="Andreopoulos B."/>
            <person name="Lu D."/>
            <person name="Skrede I."/>
            <person name="Drula E."/>
            <person name="Henrissat B."/>
            <person name="Morin E."/>
            <person name="Kohler A."/>
            <person name="Barry K."/>
            <person name="LaButti K."/>
            <person name="Morin E."/>
            <person name="Salamov A."/>
            <person name="Lipzen A."/>
            <person name="Mereny Z."/>
            <person name="Hegedus B."/>
            <person name="Baldrian P."/>
            <person name="Stursova M."/>
            <person name="Weitz H."/>
            <person name="Taylor A."/>
            <person name="Grigoriev I.V."/>
            <person name="Nagy L.G."/>
            <person name="Martin F."/>
            <person name="Kauserud H."/>
        </authorList>
    </citation>
    <scope>NUCLEOTIDE SEQUENCE</scope>
    <source>
        <strain evidence="10">CBHHK002</strain>
    </source>
</reference>
<dbReference type="InterPro" id="IPR018236">
    <property type="entry name" value="SAICAR_synthetase_CS"/>
</dbReference>
<keyword evidence="5" id="KW-0547">Nucleotide-binding</keyword>
<name>A0AAD7F4X3_9AGAR</name>
<gene>
    <name evidence="10" type="ORF">DFH08DRAFT_32831</name>
</gene>
<evidence type="ECO:0000256" key="1">
    <source>
        <dbReference type="ARBA" id="ARBA00004672"/>
    </source>
</evidence>
<dbReference type="GO" id="GO:0005737">
    <property type="term" value="C:cytoplasm"/>
    <property type="evidence" value="ECO:0007669"/>
    <property type="project" value="TreeGrafter"/>
</dbReference>
<dbReference type="Gene3D" id="3.30.470.20">
    <property type="entry name" value="ATP-grasp fold, B domain"/>
    <property type="match status" value="1"/>
</dbReference>